<feature type="region of interest" description="Disordered" evidence="1">
    <location>
        <begin position="242"/>
        <end position="308"/>
    </location>
</feature>
<evidence type="ECO:0000256" key="1">
    <source>
        <dbReference type="SAM" id="MobiDB-lite"/>
    </source>
</evidence>
<accession>A0A2V4NZQ9</accession>
<protein>
    <submittedName>
        <fullName evidence="2">Oxidoreductase</fullName>
    </submittedName>
</protein>
<sequence length="587" mass="64208">MEQAPAGWSEVEQRLWRAFGRGDILDLASGDQAADDPATGAAWGAERTVRAETLARVLLAGPAPEPGRVRGLKLVGARIAGRLWLAGGRFESFVELHDCYFDTGAVLSEAHAGTVRLDGCHIPRLDASRLDTSGDLVLARCTVLYGVRLTDAQIGTDLIANHLRVGTDQFGRSFSADGMTVHQDFEADRLECDGELSLRTARIGGRFSLRGAQLRGRPGKMNCFNAARLSVGSTFYLTGWRDPKTMAQPQSPDRGGLLEPAAAGRPNGPELRYSRPEGDPGPYRSALPPQRLGEREGEGQEELEEETEAATRMVYGQGFGEDPESGIPFRAFGGVRLEDARFETACLINYAEFHLGEDQELSLRRIQTPELRFTCPAPPTGKVALSRARVGNLIDRPTAWPRNHEVRLTGFSYEALRSPEGAYQSVHQRIAWLDQALDTFHPEPYEQLAAALRRDGLDDDARQVQYAKQQRRARTLPAPGRAWSRLQDITVGYGYRPGRAALWLLAAWAVGTLWFAGHPPAPVKVDEHPHWNPALYAASLVLPIVNFGMDGWAPAGVGQWLSAVLVLSGWVLASTVVTGATRVLQRG</sequence>
<reference evidence="2 3" key="1">
    <citation type="submission" date="2018-03" db="EMBL/GenBank/DDBJ databases">
        <title>Bioinformatic expansion and discovery of thiopeptide antibiotics.</title>
        <authorList>
            <person name="Schwalen C.J."/>
            <person name="Hudson G.A."/>
            <person name="Mitchell D.A."/>
        </authorList>
    </citation>
    <scope>NUCLEOTIDE SEQUENCE [LARGE SCALE GENOMIC DNA]</scope>
    <source>
        <strain evidence="2 3">ATCC 21389</strain>
    </source>
</reference>
<feature type="compositionally biased region" description="Acidic residues" evidence="1">
    <location>
        <begin position="299"/>
        <end position="308"/>
    </location>
</feature>
<dbReference type="OrthoDB" id="5194370at2"/>
<gene>
    <name evidence="2" type="ORF">C7C46_03025</name>
</gene>
<name>A0A2V4NZQ9_9ACTN</name>
<keyword evidence="3" id="KW-1185">Reference proteome</keyword>
<dbReference type="Proteomes" id="UP000248039">
    <property type="component" value="Unassembled WGS sequence"/>
</dbReference>
<evidence type="ECO:0000313" key="3">
    <source>
        <dbReference type="Proteomes" id="UP000248039"/>
    </source>
</evidence>
<dbReference type="EMBL" id="PYBW01000011">
    <property type="protein sequence ID" value="PYC87737.1"/>
    <property type="molecule type" value="Genomic_DNA"/>
</dbReference>
<evidence type="ECO:0000313" key="2">
    <source>
        <dbReference type="EMBL" id="PYC87737.1"/>
    </source>
</evidence>
<proteinExistence type="predicted"/>
<dbReference type="AlphaFoldDB" id="A0A2V4NZQ9"/>
<comment type="caution">
    <text evidence="2">The sequence shown here is derived from an EMBL/GenBank/DDBJ whole genome shotgun (WGS) entry which is preliminary data.</text>
</comment>
<dbReference type="RefSeq" id="WP_110665343.1">
    <property type="nucleotide sequence ID" value="NZ_PYBW01000011.1"/>
</dbReference>
<organism evidence="2 3">
    <name type="scientific">Streptomyces tateyamensis</name>
    <dbReference type="NCBI Taxonomy" id="565073"/>
    <lineage>
        <taxon>Bacteria</taxon>
        <taxon>Bacillati</taxon>
        <taxon>Actinomycetota</taxon>
        <taxon>Actinomycetes</taxon>
        <taxon>Kitasatosporales</taxon>
        <taxon>Streptomycetaceae</taxon>
        <taxon>Streptomyces</taxon>
    </lineage>
</organism>